<protein>
    <submittedName>
        <fullName evidence="1">Uncharacterized protein</fullName>
    </submittedName>
</protein>
<dbReference type="Proteomes" id="UP000184731">
    <property type="component" value="Chromosome"/>
</dbReference>
<dbReference type="STRING" id="1915309.AXG55_00670"/>
<accession>A0A1L4CX51</accession>
<dbReference type="RefSeq" id="WP_148696231.1">
    <property type="nucleotide sequence ID" value="NZ_CP017834.1"/>
</dbReference>
<evidence type="ECO:0000313" key="1">
    <source>
        <dbReference type="EMBL" id="APJ02524.1"/>
    </source>
</evidence>
<proteinExistence type="predicted"/>
<name>A0A1L4CX51_9BACT</name>
<sequence>MTNVAHIAANHILSRLPHTQLMPFERLAYLFRDNLLISRKKMCYCGDNHDQIKKFPMIYPVFPSEGEASKGLYSSIPFVYLSWMIPSHLLPRIEVIEVPIPFENLQFSEVDKDEIDKQLIPQGKTIIGVFKKVSLPLSTSEMAEMRKRVLSQILELSGKNAHIYLSIFSEMPKILVGHGISSYQDVFEIPQNRESWEFQSKRVMPIVFQKKLVVFTLNCWILTKKDLNI</sequence>
<dbReference type="AlphaFoldDB" id="A0A1L4CX51"/>
<reference evidence="1 2" key="1">
    <citation type="submission" date="2016-10" db="EMBL/GenBank/DDBJ databases">
        <title>Silvanigrella aquatica sp. nov., isolated from a freshwater lake located in the Black Forest, Germany, description of Silvanigrellaceae fam. nov., Silvanigrellales ord. nov., reclassification of the order Bdellovibrionales in the class Oligoflexia, reclassification of the families Bacteriovoracaceae and Halobacteriovoraceae in the new order Bacteriovoracales ord. nov., and reclassification of the family Pseudobacteriovoracaceae in the order Oligoflexiales.</title>
        <authorList>
            <person name="Hahn M.W."/>
            <person name="Schmidt J."/>
            <person name="Koll U."/>
            <person name="Rohde M."/>
            <person name="Verbag S."/>
            <person name="Pitt A."/>
            <person name="Nakai R."/>
            <person name="Naganuma T."/>
            <person name="Lang E."/>
        </authorList>
    </citation>
    <scope>NUCLEOTIDE SEQUENCE [LARGE SCALE GENOMIC DNA]</scope>
    <source>
        <strain evidence="1 2">MWH-Nonnen-W8red</strain>
    </source>
</reference>
<dbReference type="KEGG" id="saqi:AXG55_00670"/>
<dbReference type="EMBL" id="CP017834">
    <property type="protein sequence ID" value="APJ02524.1"/>
    <property type="molecule type" value="Genomic_DNA"/>
</dbReference>
<evidence type="ECO:0000313" key="2">
    <source>
        <dbReference type="Proteomes" id="UP000184731"/>
    </source>
</evidence>
<dbReference type="OrthoDB" id="5293686at2"/>
<keyword evidence="2" id="KW-1185">Reference proteome</keyword>
<gene>
    <name evidence="1" type="ORF">AXG55_00670</name>
</gene>
<organism evidence="1 2">
    <name type="scientific">Silvanigrella aquatica</name>
    <dbReference type="NCBI Taxonomy" id="1915309"/>
    <lineage>
        <taxon>Bacteria</taxon>
        <taxon>Pseudomonadati</taxon>
        <taxon>Bdellovibrionota</taxon>
        <taxon>Oligoflexia</taxon>
        <taxon>Silvanigrellales</taxon>
        <taxon>Silvanigrellaceae</taxon>
        <taxon>Silvanigrella</taxon>
    </lineage>
</organism>